<dbReference type="Proteomes" id="UP000689195">
    <property type="component" value="Unassembled WGS sequence"/>
</dbReference>
<protein>
    <submittedName>
        <fullName evidence="2">Uncharacterized protein</fullName>
    </submittedName>
</protein>
<feature type="transmembrane region" description="Helical" evidence="1">
    <location>
        <begin position="28"/>
        <end position="47"/>
    </location>
</feature>
<accession>A0A8S1SC42</accession>
<keyword evidence="3" id="KW-1185">Reference proteome</keyword>
<dbReference type="EMBL" id="CAJJDO010000005">
    <property type="protein sequence ID" value="CAD8137160.1"/>
    <property type="molecule type" value="Genomic_DNA"/>
</dbReference>
<evidence type="ECO:0000313" key="2">
    <source>
        <dbReference type="EMBL" id="CAD8137160.1"/>
    </source>
</evidence>
<comment type="caution">
    <text evidence="2">The sequence shown here is derived from an EMBL/GenBank/DDBJ whole genome shotgun (WGS) entry which is preliminary data.</text>
</comment>
<keyword evidence="1" id="KW-0472">Membrane</keyword>
<evidence type="ECO:0000313" key="3">
    <source>
        <dbReference type="Proteomes" id="UP000689195"/>
    </source>
</evidence>
<name>A0A8S1SC42_9CILI</name>
<feature type="transmembrane region" description="Helical" evidence="1">
    <location>
        <begin position="59"/>
        <end position="79"/>
    </location>
</feature>
<keyword evidence="1" id="KW-1133">Transmembrane helix</keyword>
<sequence>MNFQKQIFLIFTTVLLYLAYNNDQGFEINSKIGVLASMIFIGIIGSFKPSDPFQYEAIFRIQLWLSITFIVILVFFSILKLERWQFKQFKLMILGDNRLCKPVTKDMHTNDDNLDHYY</sequence>
<organism evidence="2 3">
    <name type="scientific">Paramecium pentaurelia</name>
    <dbReference type="NCBI Taxonomy" id="43138"/>
    <lineage>
        <taxon>Eukaryota</taxon>
        <taxon>Sar</taxon>
        <taxon>Alveolata</taxon>
        <taxon>Ciliophora</taxon>
        <taxon>Intramacronucleata</taxon>
        <taxon>Oligohymenophorea</taxon>
        <taxon>Peniculida</taxon>
        <taxon>Parameciidae</taxon>
        <taxon>Paramecium</taxon>
    </lineage>
</organism>
<gene>
    <name evidence="2" type="ORF">PPENT_87.1.T0050533</name>
</gene>
<proteinExistence type="predicted"/>
<dbReference type="AlphaFoldDB" id="A0A8S1SC42"/>
<keyword evidence="1" id="KW-0812">Transmembrane</keyword>
<evidence type="ECO:0000256" key="1">
    <source>
        <dbReference type="SAM" id="Phobius"/>
    </source>
</evidence>
<reference evidence="2" key="1">
    <citation type="submission" date="2021-01" db="EMBL/GenBank/DDBJ databases">
        <authorList>
            <consortium name="Genoscope - CEA"/>
            <person name="William W."/>
        </authorList>
    </citation>
    <scope>NUCLEOTIDE SEQUENCE</scope>
</reference>